<dbReference type="OrthoDB" id="3783120at2759"/>
<protein>
    <submittedName>
        <fullName evidence="2">Uncharacterized protein</fullName>
    </submittedName>
</protein>
<dbReference type="EMBL" id="KB445574">
    <property type="protein sequence ID" value="EMD92852.1"/>
    <property type="molecule type" value="Genomic_DNA"/>
</dbReference>
<dbReference type="Proteomes" id="UP000016936">
    <property type="component" value="Unassembled WGS sequence"/>
</dbReference>
<gene>
    <name evidence="2" type="ORF">COCHEDRAFT_1071861</name>
</gene>
<sequence length="91" mass="10077">MPVLAEQPRHLSISFDEPTLSDRLRHRDSRSQTHRFAIEEEDASTGTASEPAEPLTPTSHSSDGPSFHHPFPDDDSVDDVFATPRPLPSDT</sequence>
<feature type="non-terminal residue" evidence="2">
    <location>
        <position position="91"/>
    </location>
</feature>
<accession>M2UYQ4</accession>
<dbReference type="HOGENOM" id="CLU_2432798_0_0_1"/>
<evidence type="ECO:0000313" key="3">
    <source>
        <dbReference type="Proteomes" id="UP000016936"/>
    </source>
</evidence>
<proteinExistence type="predicted"/>
<evidence type="ECO:0000313" key="2">
    <source>
        <dbReference type="EMBL" id="EMD92852.1"/>
    </source>
</evidence>
<feature type="region of interest" description="Disordered" evidence="1">
    <location>
        <begin position="1"/>
        <end position="91"/>
    </location>
</feature>
<dbReference type="AlphaFoldDB" id="M2UYQ4"/>
<organism evidence="2 3">
    <name type="scientific">Cochliobolus heterostrophus (strain C5 / ATCC 48332 / race O)</name>
    <name type="common">Southern corn leaf blight fungus</name>
    <name type="synonym">Bipolaris maydis</name>
    <dbReference type="NCBI Taxonomy" id="701091"/>
    <lineage>
        <taxon>Eukaryota</taxon>
        <taxon>Fungi</taxon>
        <taxon>Dikarya</taxon>
        <taxon>Ascomycota</taxon>
        <taxon>Pezizomycotina</taxon>
        <taxon>Dothideomycetes</taxon>
        <taxon>Pleosporomycetidae</taxon>
        <taxon>Pleosporales</taxon>
        <taxon>Pleosporineae</taxon>
        <taxon>Pleosporaceae</taxon>
        <taxon>Bipolaris</taxon>
    </lineage>
</organism>
<feature type="compositionally biased region" description="Basic and acidic residues" evidence="1">
    <location>
        <begin position="20"/>
        <end position="31"/>
    </location>
</feature>
<evidence type="ECO:0000256" key="1">
    <source>
        <dbReference type="SAM" id="MobiDB-lite"/>
    </source>
</evidence>
<name>M2UYQ4_COCH5</name>
<dbReference type="OMA" id="THNHHTT"/>
<reference evidence="2 3" key="1">
    <citation type="journal article" date="2012" name="PLoS Pathog.">
        <title>Diverse lifestyles and strategies of plant pathogenesis encoded in the genomes of eighteen Dothideomycetes fungi.</title>
        <authorList>
            <person name="Ohm R.A."/>
            <person name="Feau N."/>
            <person name="Henrissat B."/>
            <person name="Schoch C.L."/>
            <person name="Horwitz B.A."/>
            <person name="Barry K.W."/>
            <person name="Condon B.J."/>
            <person name="Copeland A.C."/>
            <person name="Dhillon B."/>
            <person name="Glaser F."/>
            <person name="Hesse C.N."/>
            <person name="Kosti I."/>
            <person name="LaButti K."/>
            <person name="Lindquist E.A."/>
            <person name="Lucas S."/>
            <person name="Salamov A.A."/>
            <person name="Bradshaw R.E."/>
            <person name="Ciuffetti L."/>
            <person name="Hamelin R.C."/>
            <person name="Kema G.H.J."/>
            <person name="Lawrence C."/>
            <person name="Scott J.A."/>
            <person name="Spatafora J.W."/>
            <person name="Turgeon B.G."/>
            <person name="de Wit P.J.G.M."/>
            <person name="Zhong S."/>
            <person name="Goodwin S.B."/>
            <person name="Grigoriev I.V."/>
        </authorList>
    </citation>
    <scope>NUCLEOTIDE SEQUENCE [LARGE SCALE GENOMIC DNA]</scope>
    <source>
        <strain evidence="3">C5 / ATCC 48332 / race O</strain>
    </source>
</reference>
<reference evidence="3" key="2">
    <citation type="journal article" date="2013" name="PLoS Genet.">
        <title>Comparative genome structure, secondary metabolite, and effector coding capacity across Cochliobolus pathogens.</title>
        <authorList>
            <person name="Condon B.J."/>
            <person name="Leng Y."/>
            <person name="Wu D."/>
            <person name="Bushley K.E."/>
            <person name="Ohm R.A."/>
            <person name="Otillar R."/>
            <person name="Martin J."/>
            <person name="Schackwitz W."/>
            <person name="Grimwood J."/>
            <person name="MohdZainudin N."/>
            <person name="Xue C."/>
            <person name="Wang R."/>
            <person name="Manning V.A."/>
            <person name="Dhillon B."/>
            <person name="Tu Z.J."/>
            <person name="Steffenson B.J."/>
            <person name="Salamov A."/>
            <person name="Sun H."/>
            <person name="Lowry S."/>
            <person name="LaButti K."/>
            <person name="Han J."/>
            <person name="Copeland A."/>
            <person name="Lindquist E."/>
            <person name="Barry K."/>
            <person name="Schmutz J."/>
            <person name="Baker S.E."/>
            <person name="Ciuffetti L.M."/>
            <person name="Grigoriev I.V."/>
            <person name="Zhong S."/>
            <person name="Turgeon B.G."/>
        </authorList>
    </citation>
    <scope>NUCLEOTIDE SEQUENCE [LARGE SCALE GENOMIC DNA]</scope>
    <source>
        <strain evidence="3">C5 / ATCC 48332 / race O</strain>
    </source>
</reference>
<keyword evidence="3" id="KW-1185">Reference proteome</keyword>